<feature type="non-terminal residue" evidence="1">
    <location>
        <position position="207"/>
    </location>
</feature>
<sequence length="207" mass="23037">LLALLPETYREESGDLPAVAQHVTACVEEELDLRRLTSVHGCSGSPHVLYPSKVFKDLKAHILTHLTERPEKCQSHNSPWRCANATKLPGKKITEYAPDATVKRSTCFSMPSRGLTHCRGSVTAIGKTRGRKNPKDYPSSWGFDKCQMTLKKRIMAIFASMAGVRLKLSEGTAYVTDLVVQTMKRAECFLNATEDEKGPWISDNLTE</sequence>
<keyword evidence="2" id="KW-1185">Reference proteome</keyword>
<name>A0AAW0RFE6_9HYPO</name>
<proteinExistence type="predicted"/>
<accession>A0AAW0RFE6</accession>
<comment type="caution">
    <text evidence="1">The sequence shown here is derived from an EMBL/GenBank/DDBJ whole genome shotgun (WGS) entry which is preliminary data.</text>
</comment>
<dbReference type="EMBL" id="JAAHCF010001769">
    <property type="protein sequence ID" value="KAK8140728.1"/>
    <property type="molecule type" value="Genomic_DNA"/>
</dbReference>
<dbReference type="Proteomes" id="UP001397290">
    <property type="component" value="Unassembled WGS sequence"/>
</dbReference>
<gene>
    <name evidence="1" type="ORF">G3M48_002331</name>
</gene>
<dbReference type="AlphaFoldDB" id="A0AAW0RFE6"/>
<evidence type="ECO:0000313" key="2">
    <source>
        <dbReference type="Proteomes" id="UP001397290"/>
    </source>
</evidence>
<evidence type="ECO:0000313" key="1">
    <source>
        <dbReference type="EMBL" id="KAK8140728.1"/>
    </source>
</evidence>
<feature type="non-terminal residue" evidence="1">
    <location>
        <position position="1"/>
    </location>
</feature>
<organism evidence="1 2">
    <name type="scientific">Beauveria asiatica</name>
    <dbReference type="NCBI Taxonomy" id="1069075"/>
    <lineage>
        <taxon>Eukaryota</taxon>
        <taxon>Fungi</taxon>
        <taxon>Dikarya</taxon>
        <taxon>Ascomycota</taxon>
        <taxon>Pezizomycotina</taxon>
        <taxon>Sordariomycetes</taxon>
        <taxon>Hypocreomycetidae</taxon>
        <taxon>Hypocreales</taxon>
        <taxon>Cordycipitaceae</taxon>
        <taxon>Beauveria</taxon>
    </lineage>
</organism>
<reference evidence="1 2" key="1">
    <citation type="submission" date="2020-02" db="EMBL/GenBank/DDBJ databases">
        <title>Comparative genomics of the hypocrealean fungal genus Beauvera.</title>
        <authorList>
            <person name="Showalter D.N."/>
            <person name="Bushley K.E."/>
            <person name="Rehner S.A."/>
        </authorList>
    </citation>
    <scope>NUCLEOTIDE SEQUENCE [LARGE SCALE GENOMIC DNA]</scope>
    <source>
        <strain evidence="1 2">ARSEF4384</strain>
    </source>
</reference>
<protein>
    <submittedName>
        <fullName evidence="1">Uncharacterized protein</fullName>
    </submittedName>
</protein>